<sequence>MNIAKIYKIRMCEGHNTLLNDIDVDIDLNDFLNNASRKVSDKECFTQLISLIPNYFFDSYVTLILDDFHTARKKNDYSDSSWDTKDQPTFYRNQLCTDRIKHSHDYIPLFDDIVYKANVGETNVIFFTKRSNEDNNVLGNYLKFSCKKITYSAPSLFDFNDNKLMLIDSRNCVNEHLKYILVHYFKQYEYISWSLLSEILYYLSIHEDSDSEEHKIFADSINYAKSYEYQHIKLSSFFNSPNTHPIARLTINNDHAEIHLNSMDPYFFENINPYLYVGFRPVYIKSKKKLYLQKNINLLHDINIITFD</sequence>
<proteinExistence type="predicted"/>
<reference evidence="1" key="1">
    <citation type="journal article" date="2017" name="Science">
        <title>Giant viruses with an expanded complement of translation system components.</title>
        <authorList>
            <person name="Schulz F."/>
            <person name="Yutin N."/>
            <person name="Ivanova N.N."/>
            <person name="Ortega D.R."/>
            <person name="Lee T.K."/>
            <person name="Vierheilig J."/>
            <person name="Daims H."/>
            <person name="Horn M."/>
            <person name="Wagner M."/>
            <person name="Jensen G.J."/>
            <person name="Kyrpides N.C."/>
            <person name="Koonin E.V."/>
            <person name="Woyke T."/>
        </authorList>
    </citation>
    <scope>NUCLEOTIDE SEQUENCE</scope>
    <source>
        <strain evidence="1">CTV1</strain>
    </source>
</reference>
<accession>A0A1V0S8V8</accession>
<organism evidence="1">
    <name type="scientific">Catovirus CTV1</name>
    <dbReference type="NCBI Taxonomy" id="1977631"/>
    <lineage>
        <taxon>Viruses</taxon>
        <taxon>Varidnaviria</taxon>
        <taxon>Bamfordvirae</taxon>
        <taxon>Nucleocytoviricota</taxon>
        <taxon>Megaviricetes</taxon>
        <taxon>Imitervirales</taxon>
        <taxon>Mimiviridae</taxon>
        <taxon>Klosneuvirinae</taxon>
        <taxon>Catovirus</taxon>
    </lineage>
</organism>
<protein>
    <submittedName>
        <fullName evidence="1">Uncharacterized protein</fullName>
    </submittedName>
</protein>
<dbReference type="EMBL" id="KY684083">
    <property type="protein sequence ID" value="ARF08147.1"/>
    <property type="molecule type" value="Genomic_DNA"/>
</dbReference>
<evidence type="ECO:0000313" key="1">
    <source>
        <dbReference type="EMBL" id="ARF08147.1"/>
    </source>
</evidence>
<gene>
    <name evidence="1" type="ORF">Catovirus_1_197</name>
</gene>
<name>A0A1V0S8V8_9VIRU</name>